<evidence type="ECO:0000313" key="1">
    <source>
        <dbReference type="EMBL" id="PKK67470.1"/>
    </source>
</evidence>
<protein>
    <submittedName>
        <fullName evidence="1">Uncharacterized protein</fullName>
    </submittedName>
</protein>
<sequence length="87" mass="10209">MATNLVRELIRICFFRLKVQEPAVEYKWFPYNHKIDPNLMEGRDDIDEDNNSLVELCSFPLFVSNYGKQGQKVYSRAYIVCQVNGTE</sequence>
<reference evidence="1 2" key="1">
    <citation type="submission" date="2016-04" db="EMBL/GenBank/DDBJ databases">
        <title>Genome analyses suggest a sexual origin of heterokaryosis in a supposedly ancient asexual fungus.</title>
        <authorList>
            <person name="Ropars J."/>
            <person name="Sedzielewska K."/>
            <person name="Noel J."/>
            <person name="Charron P."/>
            <person name="Farinelli L."/>
            <person name="Marton T."/>
            <person name="Kruger M."/>
            <person name="Pelin A."/>
            <person name="Brachmann A."/>
            <person name="Corradi N."/>
        </authorList>
    </citation>
    <scope>NUCLEOTIDE SEQUENCE [LARGE SCALE GENOMIC DNA]</scope>
    <source>
        <strain evidence="1 2">C2</strain>
    </source>
</reference>
<dbReference type="AlphaFoldDB" id="A0A2N1N0U9"/>
<name>A0A2N1N0U9_9GLOM</name>
<evidence type="ECO:0000313" key="2">
    <source>
        <dbReference type="Proteomes" id="UP000233469"/>
    </source>
</evidence>
<dbReference type="VEuPathDB" id="FungiDB:FUN_007962"/>
<dbReference type="EMBL" id="LLXL01000955">
    <property type="protein sequence ID" value="PKK67470.1"/>
    <property type="molecule type" value="Genomic_DNA"/>
</dbReference>
<organism evidence="1 2">
    <name type="scientific">Rhizophagus irregularis</name>
    <dbReference type="NCBI Taxonomy" id="588596"/>
    <lineage>
        <taxon>Eukaryota</taxon>
        <taxon>Fungi</taxon>
        <taxon>Fungi incertae sedis</taxon>
        <taxon>Mucoromycota</taxon>
        <taxon>Glomeromycotina</taxon>
        <taxon>Glomeromycetes</taxon>
        <taxon>Glomerales</taxon>
        <taxon>Glomeraceae</taxon>
        <taxon>Rhizophagus</taxon>
    </lineage>
</organism>
<comment type="caution">
    <text evidence="1">The sequence shown here is derived from an EMBL/GenBank/DDBJ whole genome shotgun (WGS) entry which is preliminary data.</text>
</comment>
<dbReference type="VEuPathDB" id="FungiDB:RhiirFUN_008353"/>
<gene>
    <name evidence="1" type="ORF">RhiirC2_751698</name>
</gene>
<accession>A0A2N1N0U9</accession>
<reference evidence="1 2" key="2">
    <citation type="submission" date="2017-10" db="EMBL/GenBank/DDBJ databases">
        <title>Extensive intraspecific genome diversity in a model arbuscular mycorrhizal fungus.</title>
        <authorList>
            <person name="Chen E.C.H."/>
            <person name="Morin E."/>
            <person name="Baudet D."/>
            <person name="Noel J."/>
            <person name="Ndikumana S."/>
            <person name="Charron P."/>
            <person name="St-Onge C."/>
            <person name="Giorgi J."/>
            <person name="Grigoriev I.V."/>
            <person name="Roux C."/>
            <person name="Martin F.M."/>
            <person name="Corradi N."/>
        </authorList>
    </citation>
    <scope>NUCLEOTIDE SEQUENCE [LARGE SCALE GENOMIC DNA]</scope>
    <source>
        <strain evidence="1 2">C2</strain>
    </source>
</reference>
<dbReference type="Proteomes" id="UP000233469">
    <property type="component" value="Unassembled WGS sequence"/>
</dbReference>
<proteinExistence type="predicted"/>